<reference evidence="14" key="1">
    <citation type="submission" date="2025-08" db="UniProtKB">
        <authorList>
            <consortium name="RefSeq"/>
        </authorList>
    </citation>
    <scope>IDENTIFICATION</scope>
</reference>
<evidence type="ECO:0000256" key="2">
    <source>
        <dbReference type="ARBA" id="ARBA00010958"/>
    </source>
</evidence>
<proteinExistence type="inferred from homology"/>
<dbReference type="GO" id="GO:0000045">
    <property type="term" value="P:autophagosome assembly"/>
    <property type="evidence" value="ECO:0007669"/>
    <property type="project" value="TreeGrafter"/>
</dbReference>
<dbReference type="Proteomes" id="UP000694867">
    <property type="component" value="Unplaced"/>
</dbReference>
<dbReference type="GO" id="GO:0015031">
    <property type="term" value="P:protein transport"/>
    <property type="evidence" value="ECO:0007669"/>
    <property type="project" value="UniProtKB-KW"/>
</dbReference>
<dbReference type="CTD" id="115201"/>
<keyword evidence="9 11" id="KW-0072">Autophagy</keyword>
<dbReference type="PANTHER" id="PTHR22624:SF49">
    <property type="entry name" value="CYSTEINE PROTEASE"/>
    <property type="match status" value="1"/>
</dbReference>
<dbReference type="GO" id="GO:0005737">
    <property type="term" value="C:cytoplasm"/>
    <property type="evidence" value="ECO:0007669"/>
    <property type="project" value="UniProtKB-SubCell"/>
</dbReference>
<keyword evidence="13" id="KW-1185">Reference proteome</keyword>
<evidence type="ECO:0000256" key="6">
    <source>
        <dbReference type="ARBA" id="ARBA00022801"/>
    </source>
</evidence>
<evidence type="ECO:0000256" key="5">
    <source>
        <dbReference type="ARBA" id="ARBA00022670"/>
    </source>
</evidence>
<evidence type="ECO:0000259" key="12">
    <source>
        <dbReference type="Pfam" id="PF03416"/>
    </source>
</evidence>
<keyword evidence="7" id="KW-0788">Thiol protease</keyword>
<name>A0AAJ6QS22_9ACAR</name>
<gene>
    <name evidence="14" type="primary">LOC100902729</name>
</gene>
<dbReference type="GO" id="GO:0019786">
    <property type="term" value="F:protein-phosphatidylethanolamide deconjugating activity"/>
    <property type="evidence" value="ECO:0007669"/>
    <property type="project" value="InterPro"/>
</dbReference>
<feature type="domain" description="Peptidase C54 catalytic" evidence="12">
    <location>
        <begin position="76"/>
        <end position="340"/>
    </location>
</feature>
<dbReference type="EC" id="3.4.22.-" evidence="11"/>
<dbReference type="PANTHER" id="PTHR22624">
    <property type="entry name" value="CYSTEINE PROTEASE ATG4"/>
    <property type="match status" value="1"/>
</dbReference>
<evidence type="ECO:0000256" key="9">
    <source>
        <dbReference type="ARBA" id="ARBA00023006"/>
    </source>
</evidence>
<sequence length="393" mass="45155">MQSSEQSKQLLNNILHHSTVEFEAGFKRPWTAMELYASTMANEPGFIEYAEFPDGNDPVWFLGKKFELKEEADFEYVRKSFSSMLWFTYRKNFAAIGGDGPTSDTGWGCMLRAGQMMLGQALIRKHLGRSWMWTSDDRLPDRENYLRILRMFQDKKSATFSIHQISLMGLSEGKAVGEWFGPNTVAQALKKLVQYDHWSEMKLHVAMDNIIILSDIKSLCCAKESNKWRPLLLVVPLRLGLSEINDIYTNAVLNSFKMKHSLGIIGGRPSHALYFIGIQREELVFLDPHTTHNYVDLDEEPYNDSTYHCQRAQRMKISNMDPSIAMCFYIGDEDELDQWRVQAKELLVDNSGHMLFEITDVPLSWSCDISSEMNTEDAGPSKSYTSDEEFELL</sequence>
<comment type="subcellular location">
    <subcellularLocation>
        <location evidence="1 11">Cytoplasm</location>
    </subcellularLocation>
</comment>
<dbReference type="AlphaFoldDB" id="A0AAJ6QS22"/>
<dbReference type="GeneID" id="100902729"/>
<comment type="catalytic activity">
    <reaction evidence="10">
        <text>[protein]-C-terminal L-amino acid-glycyl-phosphatidylethanolamide + H2O = [protein]-C-terminal L-amino acid-glycine + a 1,2-diacyl-sn-glycero-3-phosphoethanolamine</text>
        <dbReference type="Rhea" id="RHEA:67548"/>
        <dbReference type="Rhea" id="RHEA-COMP:17323"/>
        <dbReference type="Rhea" id="RHEA-COMP:17324"/>
        <dbReference type="ChEBI" id="CHEBI:15377"/>
        <dbReference type="ChEBI" id="CHEBI:64612"/>
        <dbReference type="ChEBI" id="CHEBI:172940"/>
        <dbReference type="ChEBI" id="CHEBI:172941"/>
    </reaction>
    <physiologicalReaction direction="left-to-right" evidence="10">
        <dbReference type="Rhea" id="RHEA:67549"/>
    </physiologicalReaction>
</comment>
<dbReference type="GO" id="GO:0034727">
    <property type="term" value="P:piecemeal microautophagy of the nucleus"/>
    <property type="evidence" value="ECO:0007669"/>
    <property type="project" value="TreeGrafter"/>
</dbReference>
<evidence type="ECO:0000256" key="7">
    <source>
        <dbReference type="ARBA" id="ARBA00022807"/>
    </source>
</evidence>
<dbReference type="InterPro" id="IPR038765">
    <property type="entry name" value="Papain-like_cys_pep_sf"/>
</dbReference>
<organism evidence="13 14">
    <name type="scientific">Galendromus occidentalis</name>
    <name type="common">western predatory mite</name>
    <dbReference type="NCBI Taxonomy" id="34638"/>
    <lineage>
        <taxon>Eukaryota</taxon>
        <taxon>Metazoa</taxon>
        <taxon>Ecdysozoa</taxon>
        <taxon>Arthropoda</taxon>
        <taxon>Chelicerata</taxon>
        <taxon>Arachnida</taxon>
        <taxon>Acari</taxon>
        <taxon>Parasitiformes</taxon>
        <taxon>Mesostigmata</taxon>
        <taxon>Gamasina</taxon>
        <taxon>Phytoseioidea</taxon>
        <taxon>Phytoseiidae</taxon>
        <taxon>Typhlodrominae</taxon>
        <taxon>Galendromus</taxon>
    </lineage>
</organism>
<evidence type="ECO:0000256" key="10">
    <source>
        <dbReference type="ARBA" id="ARBA00029362"/>
    </source>
</evidence>
<dbReference type="KEGG" id="goe:100902729"/>
<protein>
    <recommendedName>
        <fullName evidence="11">Cysteine protease</fullName>
        <ecNumber evidence="11">3.4.22.-</ecNumber>
    </recommendedName>
</protein>
<dbReference type="RefSeq" id="XP_003742176.1">
    <property type="nucleotide sequence ID" value="XM_003742128.1"/>
</dbReference>
<keyword evidence="5 11" id="KW-0645">Protease</keyword>
<accession>A0AAJ6QS22</accession>
<evidence type="ECO:0000313" key="13">
    <source>
        <dbReference type="Proteomes" id="UP000694867"/>
    </source>
</evidence>
<dbReference type="GO" id="GO:0016485">
    <property type="term" value="P:protein processing"/>
    <property type="evidence" value="ECO:0007669"/>
    <property type="project" value="TreeGrafter"/>
</dbReference>
<evidence type="ECO:0000256" key="8">
    <source>
        <dbReference type="ARBA" id="ARBA00022927"/>
    </source>
</evidence>
<dbReference type="Pfam" id="PF03416">
    <property type="entry name" value="Peptidase_C54"/>
    <property type="match status" value="1"/>
</dbReference>
<dbReference type="InterPro" id="IPR046792">
    <property type="entry name" value="Peptidase_C54_cat"/>
</dbReference>
<keyword evidence="4 11" id="KW-0963">Cytoplasm</keyword>
<dbReference type="InterPro" id="IPR005078">
    <property type="entry name" value="Peptidase_C54"/>
</dbReference>
<dbReference type="GO" id="GO:0000423">
    <property type="term" value="P:mitophagy"/>
    <property type="evidence" value="ECO:0007669"/>
    <property type="project" value="TreeGrafter"/>
</dbReference>
<evidence type="ECO:0000256" key="4">
    <source>
        <dbReference type="ARBA" id="ARBA00022490"/>
    </source>
</evidence>
<comment type="similarity">
    <text evidence="2 11">Belongs to the peptidase C54 family.</text>
</comment>
<evidence type="ECO:0000313" key="14">
    <source>
        <dbReference type="RefSeq" id="XP_003742176.1"/>
    </source>
</evidence>
<evidence type="ECO:0000256" key="3">
    <source>
        <dbReference type="ARBA" id="ARBA00022448"/>
    </source>
</evidence>
<dbReference type="GO" id="GO:0004197">
    <property type="term" value="F:cysteine-type endopeptidase activity"/>
    <property type="evidence" value="ECO:0007669"/>
    <property type="project" value="TreeGrafter"/>
</dbReference>
<keyword evidence="8 11" id="KW-0653">Protein transport</keyword>
<dbReference type="GO" id="GO:0035973">
    <property type="term" value="P:aggrephagy"/>
    <property type="evidence" value="ECO:0007669"/>
    <property type="project" value="TreeGrafter"/>
</dbReference>
<dbReference type="SUPFAM" id="SSF54001">
    <property type="entry name" value="Cysteine proteinases"/>
    <property type="match status" value="1"/>
</dbReference>
<keyword evidence="3" id="KW-0813">Transport</keyword>
<keyword evidence="6 11" id="KW-0378">Hydrolase</keyword>
<evidence type="ECO:0000256" key="1">
    <source>
        <dbReference type="ARBA" id="ARBA00004496"/>
    </source>
</evidence>
<evidence type="ECO:0000256" key="11">
    <source>
        <dbReference type="RuleBase" id="RU363115"/>
    </source>
</evidence>
<comment type="function">
    <text evidence="11">Cysteine protease that plays a key role in autophagy by mediating both proteolytic activation and delipidation of ATG8 family proteins.</text>
</comment>